<dbReference type="EMBL" id="CM010723">
    <property type="protein sequence ID" value="RZC77766.1"/>
    <property type="molecule type" value="Genomic_DNA"/>
</dbReference>
<organism evidence="1 2">
    <name type="scientific">Papaver somniferum</name>
    <name type="common">Opium poppy</name>
    <dbReference type="NCBI Taxonomy" id="3469"/>
    <lineage>
        <taxon>Eukaryota</taxon>
        <taxon>Viridiplantae</taxon>
        <taxon>Streptophyta</taxon>
        <taxon>Embryophyta</taxon>
        <taxon>Tracheophyta</taxon>
        <taxon>Spermatophyta</taxon>
        <taxon>Magnoliopsida</taxon>
        <taxon>Ranunculales</taxon>
        <taxon>Papaveraceae</taxon>
        <taxon>Papaveroideae</taxon>
        <taxon>Papaver</taxon>
    </lineage>
</organism>
<accession>A0A4Y7KXY7</accession>
<dbReference type="Gramene" id="RZC77766">
    <property type="protein sequence ID" value="RZC77766"/>
    <property type="gene ID" value="C5167_002021"/>
</dbReference>
<protein>
    <submittedName>
        <fullName evidence="1">Uncharacterized protein</fullName>
    </submittedName>
</protein>
<proteinExistence type="predicted"/>
<evidence type="ECO:0000313" key="2">
    <source>
        <dbReference type="Proteomes" id="UP000316621"/>
    </source>
</evidence>
<gene>
    <name evidence="1" type="ORF">C5167_002021</name>
</gene>
<evidence type="ECO:0000313" key="1">
    <source>
        <dbReference type="EMBL" id="RZC77766.1"/>
    </source>
</evidence>
<keyword evidence="2" id="KW-1185">Reference proteome</keyword>
<sequence>MGTKFTKGTKSFIDQIKSVVQEFPEINQRKSLGKQKETEQFIAIKLRKDQPETFQQLVKT</sequence>
<reference evidence="1 2" key="1">
    <citation type="journal article" date="2018" name="Science">
        <title>The opium poppy genome and morphinan production.</title>
        <authorList>
            <person name="Guo L."/>
            <person name="Winzer T."/>
            <person name="Yang X."/>
            <person name="Li Y."/>
            <person name="Ning Z."/>
            <person name="He Z."/>
            <person name="Teodor R."/>
            <person name="Lu Y."/>
            <person name="Bowser T.A."/>
            <person name="Graham I.A."/>
            <person name="Ye K."/>
        </authorList>
    </citation>
    <scope>NUCLEOTIDE SEQUENCE [LARGE SCALE GENOMIC DNA]</scope>
    <source>
        <strain evidence="2">cv. HN1</strain>
        <tissue evidence="1">Leaves</tissue>
    </source>
</reference>
<name>A0A4Y7KXY7_PAPSO</name>
<dbReference type="AlphaFoldDB" id="A0A4Y7KXY7"/>
<dbReference type="Proteomes" id="UP000316621">
    <property type="component" value="Chromosome 9"/>
</dbReference>